<reference evidence="4 5" key="1">
    <citation type="submission" date="2020-07" db="EMBL/GenBank/DDBJ databases">
        <title>Taxonomic revisions and descriptions of new bacterial species based on genomic comparisons in the high-G+C-content subgroup of the family Alcaligenaceae.</title>
        <authorList>
            <person name="Szabo A."/>
            <person name="Felfoldi T."/>
        </authorList>
    </citation>
    <scope>NUCLEOTIDE SEQUENCE [LARGE SCALE GENOMIC DNA]</scope>
    <source>
        <strain evidence="4 5">DSM 25264</strain>
    </source>
</reference>
<dbReference type="Gene3D" id="2.40.160.20">
    <property type="match status" value="1"/>
</dbReference>
<keyword evidence="1 4" id="KW-0378">Hydrolase</keyword>
<dbReference type="SUPFAM" id="SSF56925">
    <property type="entry name" value="OMPA-like"/>
    <property type="match status" value="1"/>
</dbReference>
<comment type="caution">
    <text evidence="4">The sequence shown here is derived from an EMBL/GenBank/DDBJ whole genome shotgun (WGS) entry which is preliminary data.</text>
</comment>
<dbReference type="EC" id="3.1.1.77" evidence="1"/>
<name>A0A853FBN9_9BURK</name>
<dbReference type="InterPro" id="IPR018550">
    <property type="entry name" value="Lipid-A_deacylase-rel"/>
</dbReference>
<feature type="chain" id="PRO_5032711974" description="Lipid A deacylase" evidence="3">
    <location>
        <begin position="33"/>
        <end position="185"/>
    </location>
</feature>
<evidence type="ECO:0000256" key="1">
    <source>
        <dbReference type="PIRNR" id="PIRNR029681"/>
    </source>
</evidence>
<dbReference type="PIRSF" id="PIRSF029681">
    <property type="entry name" value="PagL"/>
    <property type="match status" value="1"/>
</dbReference>
<comment type="subcellular location">
    <subcellularLocation>
        <location evidence="1">Cell outer membrane</location>
        <topology evidence="1">Multi-pass membrane protein</topology>
    </subcellularLocation>
</comment>
<keyword evidence="5" id="KW-1185">Reference proteome</keyword>
<feature type="signal peptide" evidence="3">
    <location>
        <begin position="1"/>
        <end position="32"/>
    </location>
</feature>
<protein>
    <recommendedName>
        <fullName evidence="1">Lipid A deacylase</fullName>
        <ecNumber evidence="1">3.1.1.77</ecNumber>
    </recommendedName>
    <alternativeName>
        <fullName evidence="1">LPS 3-O-deacylase</fullName>
    </alternativeName>
    <alternativeName>
        <fullName evidence="1">Outer membrane enzyme</fullName>
    </alternativeName>
</protein>
<comment type="similarity">
    <text evidence="1">Belongs to the PagL family.</text>
</comment>
<dbReference type="GO" id="GO:0009279">
    <property type="term" value="C:cell outer membrane"/>
    <property type="evidence" value="ECO:0007669"/>
    <property type="project" value="UniProtKB-SubCell"/>
</dbReference>
<gene>
    <name evidence="4" type="ORF">H0A68_11515</name>
</gene>
<dbReference type="AlphaFoldDB" id="A0A853FBN9"/>
<comment type="catalytic activity">
    <reaction evidence="1">
        <text>a 3-(acyloxy)acyl derivative of bacterial toxin + H2O = a 3-hydroxyacyl derivative of bacterial toxin + a fatty acid + H(+)</text>
        <dbReference type="Rhea" id="RHEA:12032"/>
        <dbReference type="ChEBI" id="CHEBI:15377"/>
        <dbReference type="ChEBI" id="CHEBI:15378"/>
        <dbReference type="ChEBI" id="CHEBI:28868"/>
        <dbReference type="ChEBI" id="CHEBI:136853"/>
        <dbReference type="ChEBI" id="CHEBI:140675"/>
        <dbReference type="EC" id="3.1.1.77"/>
    </reaction>
</comment>
<dbReference type="Pfam" id="PF09411">
    <property type="entry name" value="PagL"/>
    <property type="match status" value="1"/>
</dbReference>
<proteinExistence type="inferred from homology"/>
<evidence type="ECO:0000256" key="3">
    <source>
        <dbReference type="SAM" id="SignalP"/>
    </source>
</evidence>
<comment type="subunit">
    <text evidence="1">Homodimer.</text>
</comment>
<comment type="function">
    <text evidence="1">Has lipid A 3-O-deacylase activity. Hydrolyzes the ester bond at the 3 position of lipid A, a bioactive component of lipopolysaccharide (LPS), thereby releasing the primary fatty acyl moiety.</text>
</comment>
<dbReference type="EMBL" id="JACCEW010000003">
    <property type="protein sequence ID" value="NYT37503.1"/>
    <property type="molecule type" value="Genomic_DNA"/>
</dbReference>
<keyword evidence="1" id="KW-0472">Membrane</keyword>
<dbReference type="Proteomes" id="UP000580517">
    <property type="component" value="Unassembled WGS sequence"/>
</dbReference>
<organism evidence="4 5">
    <name type="scientific">Allopusillimonas soli</name>
    <dbReference type="NCBI Taxonomy" id="659016"/>
    <lineage>
        <taxon>Bacteria</taxon>
        <taxon>Pseudomonadati</taxon>
        <taxon>Pseudomonadota</taxon>
        <taxon>Betaproteobacteria</taxon>
        <taxon>Burkholderiales</taxon>
        <taxon>Alcaligenaceae</taxon>
        <taxon>Allopusillimonas</taxon>
    </lineage>
</organism>
<accession>A0A853FBN9</accession>
<evidence type="ECO:0000313" key="5">
    <source>
        <dbReference type="Proteomes" id="UP000580517"/>
    </source>
</evidence>
<dbReference type="GO" id="GO:0050528">
    <property type="term" value="F:acyloxyacyl hydrolase activity"/>
    <property type="evidence" value="ECO:0007669"/>
    <property type="project" value="UniProtKB-EC"/>
</dbReference>
<keyword evidence="3" id="KW-0732">Signal</keyword>
<dbReference type="InterPro" id="IPR011250">
    <property type="entry name" value="OMP/PagP_B-barrel"/>
</dbReference>
<keyword evidence="1" id="KW-0998">Cell outer membrane</keyword>
<evidence type="ECO:0000313" key="4">
    <source>
        <dbReference type="EMBL" id="NYT37503.1"/>
    </source>
</evidence>
<dbReference type="OrthoDB" id="5297282at2"/>
<feature type="site" description="Critical for activity" evidence="2">
    <location>
        <position position="164"/>
    </location>
</feature>
<evidence type="ECO:0000256" key="2">
    <source>
        <dbReference type="PIRSR" id="PIRSR029681-2"/>
    </source>
</evidence>
<sequence length="185" mass="19861">MKNSKLSSFISGNAVLMVASLLLATTAGSAMGAEPDSGVLSVRAGAGSHYQRLELAWETPPVWSYTFSGGSRLDLVGELGVAYWHADGSRSPAAVWQLNAIPFLRWTFNDRYYLEAGAGATVFSHASFAGKEMSTAFQFGDHIGVGAYITDNSRIGVRLSHFSNAGIKHPNPGLNVLQLLYTVQY</sequence>